<dbReference type="EMBL" id="JAGINY010000001">
    <property type="protein sequence ID" value="MBP2331865.1"/>
    <property type="molecule type" value="Genomic_DNA"/>
</dbReference>
<feature type="compositionally biased region" description="Polar residues" evidence="2">
    <location>
        <begin position="154"/>
        <end position="166"/>
    </location>
</feature>
<evidence type="ECO:0000256" key="1">
    <source>
        <dbReference type="SAM" id="Coils"/>
    </source>
</evidence>
<keyword evidence="3" id="KW-0812">Transmembrane</keyword>
<name>A0ABS4U6M2_9CORY</name>
<reference evidence="4 5" key="1">
    <citation type="submission" date="2021-03" db="EMBL/GenBank/DDBJ databases">
        <title>Sequencing the genomes of 1000 actinobacteria strains.</title>
        <authorList>
            <person name="Klenk H.-P."/>
        </authorList>
    </citation>
    <scope>NUCLEOTIDE SEQUENCE [LARGE SCALE GENOMIC DNA]</scope>
    <source>
        <strain evidence="4 5">DSM 44506</strain>
    </source>
</reference>
<protein>
    <submittedName>
        <fullName evidence="4">Uncharacterized protein</fullName>
    </submittedName>
</protein>
<keyword evidence="1" id="KW-0175">Coiled coil</keyword>
<evidence type="ECO:0000256" key="2">
    <source>
        <dbReference type="SAM" id="MobiDB-lite"/>
    </source>
</evidence>
<feature type="region of interest" description="Disordered" evidence="2">
    <location>
        <begin position="138"/>
        <end position="166"/>
    </location>
</feature>
<proteinExistence type="predicted"/>
<comment type="caution">
    <text evidence="4">The sequence shown here is derived from an EMBL/GenBank/DDBJ whole genome shotgun (WGS) entry which is preliminary data.</text>
</comment>
<keyword evidence="5" id="KW-1185">Reference proteome</keyword>
<evidence type="ECO:0000256" key="3">
    <source>
        <dbReference type="SAM" id="Phobius"/>
    </source>
</evidence>
<keyword evidence="3" id="KW-0472">Membrane</keyword>
<feature type="region of interest" description="Disordered" evidence="2">
    <location>
        <begin position="458"/>
        <end position="493"/>
    </location>
</feature>
<accession>A0ABS4U6M2</accession>
<dbReference type="Proteomes" id="UP001519305">
    <property type="component" value="Unassembled WGS sequence"/>
</dbReference>
<dbReference type="RefSeq" id="WP_209652121.1">
    <property type="nucleotide sequence ID" value="NZ_CP047357.1"/>
</dbReference>
<feature type="coiled-coil region" evidence="1">
    <location>
        <begin position="378"/>
        <end position="405"/>
    </location>
</feature>
<gene>
    <name evidence="4" type="ORF">JOF33_000564</name>
</gene>
<feature type="transmembrane region" description="Helical" evidence="3">
    <location>
        <begin position="528"/>
        <end position="549"/>
    </location>
</feature>
<evidence type="ECO:0000313" key="4">
    <source>
        <dbReference type="EMBL" id="MBP2331865.1"/>
    </source>
</evidence>
<organism evidence="4 5">
    <name type="scientific">Corynebacterium freneyi</name>
    <dbReference type="NCBI Taxonomy" id="134034"/>
    <lineage>
        <taxon>Bacteria</taxon>
        <taxon>Bacillati</taxon>
        <taxon>Actinomycetota</taxon>
        <taxon>Actinomycetes</taxon>
        <taxon>Mycobacteriales</taxon>
        <taxon>Corynebacteriaceae</taxon>
        <taxon>Corynebacterium</taxon>
    </lineage>
</organism>
<evidence type="ECO:0000313" key="5">
    <source>
        <dbReference type="Proteomes" id="UP001519305"/>
    </source>
</evidence>
<keyword evidence="3" id="KW-1133">Transmembrane helix</keyword>
<sequence>MDSHCVTFKDYRIAFLPEERDRSDNPVSGFVSLRAVETLRFTGDDRHHSDDFVVMHIAIENPSPTDVIQFAQSLRTGEVMDSLQPSPDIVRKSGKINHTKAFTVFDLGEKETHKGNFRKISALQLLEYHAKLAVIGENPPSQIGKDPETDNEEIANNSPTVGASATPANKPWYRALNDGTFEIDETVTSPNGNVKFHFSLDAGYTTVAEENRSANDAWDRRRIFTLSCAIPYPDVGLPSCPMSELAGFEYCSEEWTPERQWSYVLASGCRPTSALPPDDADGAKAHAVAAPAGWTDSATEFGFATVRTAGCFSLHPDPFRLCQTRYVELAILAIRQLYALEFLSEEEAQIPGFASAADGTHINPYGDSWSIPASNHSLNKTEESIAAINHELARVQQEHLDFRRELWFSHIPRRPAATRFLNAVQEQLGVPQQLEELSEGLSLRYEILTSLAREHEERERVARQEQKEEDRLLEASRESKKREQIAEQRRRREEAEERSRRQLDLSLALVSILIAIPSFSAITAGPSLATLSGTVGITLVIAVLIVWASRKGWLTKFTRVLFTRDDGERADIWELEPRTPQ</sequence>